<evidence type="ECO:0000256" key="9">
    <source>
        <dbReference type="ARBA" id="ARBA00048336"/>
    </source>
</evidence>
<dbReference type="PROSITE" id="PS51746">
    <property type="entry name" value="PPM_2"/>
    <property type="match status" value="1"/>
</dbReference>
<dbReference type="Gene3D" id="3.60.40.10">
    <property type="entry name" value="PPM-type phosphatase domain"/>
    <property type="match status" value="1"/>
</dbReference>
<dbReference type="SMART" id="SM00331">
    <property type="entry name" value="PP2C_SIG"/>
    <property type="match status" value="1"/>
</dbReference>
<comment type="cofactor">
    <cofactor evidence="2 10">
        <name>Mg(2+)</name>
        <dbReference type="ChEBI" id="CHEBI:18420"/>
    </cofactor>
</comment>
<evidence type="ECO:0000256" key="1">
    <source>
        <dbReference type="ARBA" id="ARBA00001936"/>
    </source>
</evidence>
<dbReference type="GO" id="GO:0046872">
    <property type="term" value="F:metal ion binding"/>
    <property type="evidence" value="ECO:0007669"/>
    <property type="project" value="UniProtKB-UniRule"/>
</dbReference>
<keyword evidence="7 10" id="KW-0904">Protein phosphatase</keyword>
<evidence type="ECO:0000259" key="11">
    <source>
        <dbReference type="PROSITE" id="PS51746"/>
    </source>
</evidence>
<protein>
    <recommendedName>
        <fullName evidence="10">Protein phosphatase</fullName>
        <ecNumber evidence="10">3.1.3.16</ecNumber>
    </recommendedName>
</protein>
<dbReference type="EMBL" id="JAZGQO010000002">
    <property type="protein sequence ID" value="KAK6191328.1"/>
    <property type="molecule type" value="Genomic_DNA"/>
</dbReference>
<dbReference type="InterPro" id="IPR036457">
    <property type="entry name" value="PPM-type-like_dom_sf"/>
</dbReference>
<comment type="caution">
    <text evidence="12">The sequence shown here is derived from an EMBL/GenBank/DDBJ whole genome shotgun (WGS) entry which is preliminary data.</text>
</comment>
<evidence type="ECO:0000256" key="10">
    <source>
        <dbReference type="RuleBase" id="RU366020"/>
    </source>
</evidence>
<evidence type="ECO:0000256" key="3">
    <source>
        <dbReference type="ARBA" id="ARBA00006702"/>
    </source>
</evidence>
<evidence type="ECO:0000256" key="6">
    <source>
        <dbReference type="ARBA" id="ARBA00022842"/>
    </source>
</evidence>
<evidence type="ECO:0000256" key="4">
    <source>
        <dbReference type="ARBA" id="ARBA00022723"/>
    </source>
</evidence>
<dbReference type="InterPro" id="IPR039123">
    <property type="entry name" value="PPTC7"/>
</dbReference>
<sequence length="310" mass="34104">MQSVAVYGRLVARAIVAGIHSNGEFQLKSPRPKEPVHFVTGSSGFSKFVTKTSPLKKWTFGDDAYFIARNKTSDVIGIADGVGGWRNYGVDPSAFPRTLMATCERMVHEGRFRPQAPASVIEDSYQELMQQKMPLIGSSTACIVSLHREERTIYTANLGDSGYLLIRDNQVVHRSQEQQHYFNTPYQLSVVPPSQEGLVLSDSPDMAESNSHAVEEGDIILLGTDGLFDNMTDMMLVEYVSKLKDFNTPKEEAIQTTASNIAEKAYQLSFDPDYLSPFAISAIDAGIELTGGKPDDITVVVARVTNLPDT</sequence>
<dbReference type="PANTHER" id="PTHR12320">
    <property type="entry name" value="PROTEIN PHOSPHATASE 2C"/>
    <property type="match status" value="1"/>
</dbReference>
<dbReference type="PANTHER" id="PTHR12320:SF1">
    <property type="entry name" value="PROTEIN PHOSPHATASE PTC7 HOMOLOG"/>
    <property type="match status" value="1"/>
</dbReference>
<evidence type="ECO:0000256" key="2">
    <source>
        <dbReference type="ARBA" id="ARBA00001946"/>
    </source>
</evidence>
<comment type="catalytic activity">
    <reaction evidence="10">
        <text>O-phospho-L-seryl-[protein] + H2O = L-seryl-[protein] + phosphate</text>
        <dbReference type="Rhea" id="RHEA:20629"/>
        <dbReference type="Rhea" id="RHEA-COMP:9863"/>
        <dbReference type="Rhea" id="RHEA-COMP:11604"/>
        <dbReference type="ChEBI" id="CHEBI:15377"/>
        <dbReference type="ChEBI" id="CHEBI:29999"/>
        <dbReference type="ChEBI" id="CHEBI:43474"/>
        <dbReference type="ChEBI" id="CHEBI:83421"/>
        <dbReference type="EC" id="3.1.3.16"/>
    </reaction>
</comment>
<feature type="domain" description="PPM-type phosphatase" evidence="11">
    <location>
        <begin position="48"/>
        <end position="304"/>
    </location>
</feature>
<name>A0AAN8PZV7_PATCE</name>
<keyword evidence="5 10" id="KW-0378">Hydrolase</keyword>
<dbReference type="InterPro" id="IPR001932">
    <property type="entry name" value="PPM-type_phosphatase-like_dom"/>
</dbReference>
<organism evidence="12 13">
    <name type="scientific">Patella caerulea</name>
    <name type="common">Rayed Mediterranean limpet</name>
    <dbReference type="NCBI Taxonomy" id="87958"/>
    <lineage>
        <taxon>Eukaryota</taxon>
        <taxon>Metazoa</taxon>
        <taxon>Spiralia</taxon>
        <taxon>Lophotrochozoa</taxon>
        <taxon>Mollusca</taxon>
        <taxon>Gastropoda</taxon>
        <taxon>Patellogastropoda</taxon>
        <taxon>Patelloidea</taxon>
        <taxon>Patellidae</taxon>
        <taxon>Patella</taxon>
    </lineage>
</organism>
<keyword evidence="6 10" id="KW-0460">Magnesium</keyword>
<keyword evidence="8 10" id="KW-0464">Manganese</keyword>
<dbReference type="Proteomes" id="UP001347796">
    <property type="component" value="Unassembled WGS sequence"/>
</dbReference>
<accession>A0AAN8PZV7</accession>
<dbReference type="AlphaFoldDB" id="A0AAN8PZV7"/>
<evidence type="ECO:0000256" key="8">
    <source>
        <dbReference type="ARBA" id="ARBA00023211"/>
    </source>
</evidence>
<evidence type="ECO:0000313" key="13">
    <source>
        <dbReference type="Proteomes" id="UP001347796"/>
    </source>
</evidence>
<comment type="similarity">
    <text evidence="3 10">Belongs to the PP2C family.</text>
</comment>
<dbReference type="FunFam" id="3.60.40.10:FF:000009">
    <property type="entry name" value="Blast:Protein phosphatase PTC7 homolog"/>
    <property type="match status" value="1"/>
</dbReference>
<evidence type="ECO:0000256" key="7">
    <source>
        <dbReference type="ARBA" id="ARBA00022912"/>
    </source>
</evidence>
<keyword evidence="4 10" id="KW-0479">Metal-binding</keyword>
<keyword evidence="13" id="KW-1185">Reference proteome</keyword>
<gene>
    <name evidence="12" type="ORF">SNE40_003047</name>
</gene>
<evidence type="ECO:0000313" key="12">
    <source>
        <dbReference type="EMBL" id="KAK6191328.1"/>
    </source>
</evidence>
<comment type="catalytic activity">
    <reaction evidence="9 10">
        <text>O-phospho-L-threonyl-[protein] + H2O = L-threonyl-[protein] + phosphate</text>
        <dbReference type="Rhea" id="RHEA:47004"/>
        <dbReference type="Rhea" id="RHEA-COMP:11060"/>
        <dbReference type="Rhea" id="RHEA-COMP:11605"/>
        <dbReference type="ChEBI" id="CHEBI:15377"/>
        <dbReference type="ChEBI" id="CHEBI:30013"/>
        <dbReference type="ChEBI" id="CHEBI:43474"/>
        <dbReference type="ChEBI" id="CHEBI:61977"/>
        <dbReference type="EC" id="3.1.3.16"/>
    </reaction>
</comment>
<dbReference type="SUPFAM" id="SSF81606">
    <property type="entry name" value="PP2C-like"/>
    <property type="match status" value="1"/>
</dbReference>
<dbReference type="SMART" id="SM00332">
    <property type="entry name" value="PP2Cc"/>
    <property type="match status" value="1"/>
</dbReference>
<evidence type="ECO:0000256" key="5">
    <source>
        <dbReference type="ARBA" id="ARBA00022801"/>
    </source>
</evidence>
<dbReference type="Pfam" id="PF07228">
    <property type="entry name" value="SpoIIE"/>
    <property type="match status" value="1"/>
</dbReference>
<dbReference type="GO" id="GO:0005739">
    <property type="term" value="C:mitochondrion"/>
    <property type="evidence" value="ECO:0007669"/>
    <property type="project" value="TreeGrafter"/>
</dbReference>
<proteinExistence type="inferred from homology"/>
<dbReference type="EC" id="3.1.3.16" evidence="10"/>
<comment type="cofactor">
    <cofactor evidence="1 10">
        <name>Mn(2+)</name>
        <dbReference type="ChEBI" id="CHEBI:29035"/>
    </cofactor>
</comment>
<reference evidence="12 13" key="1">
    <citation type="submission" date="2024-01" db="EMBL/GenBank/DDBJ databases">
        <title>The genome of the rayed Mediterranean limpet Patella caerulea (Linnaeus, 1758).</title>
        <authorList>
            <person name="Anh-Thu Weber A."/>
            <person name="Halstead-Nussloch G."/>
        </authorList>
    </citation>
    <scope>NUCLEOTIDE SEQUENCE [LARGE SCALE GENOMIC DNA]</scope>
    <source>
        <strain evidence="12">AATW-2023a</strain>
        <tissue evidence="12">Whole specimen</tissue>
    </source>
</reference>
<dbReference type="GO" id="GO:0004722">
    <property type="term" value="F:protein serine/threonine phosphatase activity"/>
    <property type="evidence" value="ECO:0007669"/>
    <property type="project" value="UniProtKB-EC"/>
</dbReference>